<keyword evidence="2" id="KW-1185">Reference proteome</keyword>
<comment type="caution">
    <text evidence="1">The sequence shown here is derived from an EMBL/GenBank/DDBJ whole genome shotgun (WGS) entry which is preliminary data.</text>
</comment>
<dbReference type="Proteomes" id="UP001629744">
    <property type="component" value="Unassembled WGS sequence"/>
</dbReference>
<evidence type="ECO:0000313" key="1">
    <source>
        <dbReference type="EMBL" id="MFM1728808.1"/>
    </source>
</evidence>
<name>A0ABW9FUB6_9NOCA</name>
<reference evidence="1 2" key="1">
    <citation type="submission" date="2023-11" db="EMBL/GenBank/DDBJ databases">
        <authorList>
            <person name="Val-Calvo J."/>
            <person name="Scortti M."/>
            <person name="Vazquez-Boland J."/>
        </authorList>
    </citation>
    <scope>NUCLEOTIDE SEQUENCE [LARGE SCALE GENOMIC DNA]</scope>
    <source>
        <strain evidence="1 2">DSM 46662</strain>
    </source>
</reference>
<organism evidence="1 2">
    <name type="scientific">Prescottella soli</name>
    <dbReference type="NCBI Taxonomy" id="1543852"/>
    <lineage>
        <taxon>Bacteria</taxon>
        <taxon>Bacillati</taxon>
        <taxon>Actinomycetota</taxon>
        <taxon>Actinomycetes</taxon>
        <taxon>Mycobacteriales</taxon>
        <taxon>Nocardiaceae</taxon>
        <taxon>Prescottella</taxon>
    </lineage>
</organism>
<gene>
    <name evidence="1" type="ORF">ABEU19_002305</name>
</gene>
<dbReference type="InterPro" id="IPR046036">
    <property type="entry name" value="DUF5994"/>
</dbReference>
<evidence type="ECO:0000313" key="2">
    <source>
        <dbReference type="Proteomes" id="UP001629744"/>
    </source>
</evidence>
<protein>
    <submittedName>
        <fullName evidence="1">DUF5994 family protein</fullName>
    </submittedName>
</protein>
<dbReference type="EMBL" id="JBDLNU010000002">
    <property type="protein sequence ID" value="MFM1728808.1"/>
    <property type="molecule type" value="Genomic_DNA"/>
</dbReference>
<sequence length="122" mass="13571">MDPRVPRSDGFQPFPIPTRTPRLVLRGHVAGSGRVGGWWWPWTQNLTSQIHDLISALTPQTGPIESVAFDWNKISTRQRRTEDPDGVRFIAPLPGQAAGMMCLIGTDHRGTFLTVIPSNMQP</sequence>
<accession>A0ABW9FUB6</accession>
<dbReference type="Pfam" id="PF19457">
    <property type="entry name" value="DUF5994"/>
    <property type="match status" value="1"/>
</dbReference>
<dbReference type="RefSeq" id="WP_348612040.1">
    <property type="nucleotide sequence ID" value="NZ_CP157276.1"/>
</dbReference>
<proteinExistence type="predicted"/>